<sequence>MLNEEPQGHQAPGGAAGPAHWARKTKVMTIARTMNPLETAIYSTIAYRDIFNFPVTVPEIHRYLHGIRCTPGDVQQALDGPALRRHLESDGTYHALRGRPELFAIRRARRELSRRQWPTARRYARFLASLPNVRMVAMTGSLAAGNFPPDGDIDFLLVTDAGTMWRTRALCRLLALLDAKLARGLFCPNTFLSMAALPLARRSLYDAQELCQMIPLHGIETYDAVREANAWTAKWLPNAVGAPPVDAPPVDALAGWQDCPPYANGLKRAGEWLLDSPLGRGLEALEARRKIHRFNETDRLKGAWTRSTRESHSLWDEMRLRIEAAWQARLDELSGR</sequence>
<dbReference type="Pfam" id="PF01909">
    <property type="entry name" value="NTP_transf_2"/>
    <property type="match status" value="1"/>
</dbReference>
<gene>
    <name evidence="3" type="ORF">FBZ90_11013</name>
</gene>
<comment type="caution">
    <text evidence="3">The sequence shown here is derived from an EMBL/GenBank/DDBJ whole genome shotgun (WGS) entry which is preliminary data.</text>
</comment>
<dbReference type="Proteomes" id="UP000315751">
    <property type="component" value="Unassembled WGS sequence"/>
</dbReference>
<organism evidence="3 4">
    <name type="scientific">Nitrospirillum amazonense</name>
    <dbReference type="NCBI Taxonomy" id="28077"/>
    <lineage>
        <taxon>Bacteria</taxon>
        <taxon>Pseudomonadati</taxon>
        <taxon>Pseudomonadota</taxon>
        <taxon>Alphaproteobacteria</taxon>
        <taxon>Rhodospirillales</taxon>
        <taxon>Azospirillaceae</taxon>
        <taxon>Nitrospirillum</taxon>
    </lineage>
</organism>
<feature type="region of interest" description="Disordered" evidence="1">
    <location>
        <begin position="1"/>
        <end position="20"/>
    </location>
</feature>
<evidence type="ECO:0000256" key="1">
    <source>
        <dbReference type="SAM" id="MobiDB-lite"/>
    </source>
</evidence>
<evidence type="ECO:0000313" key="3">
    <source>
        <dbReference type="EMBL" id="TWB39549.1"/>
    </source>
</evidence>
<protein>
    <recommendedName>
        <fullName evidence="2">Polymerase nucleotidyl transferase domain-containing protein</fullName>
    </recommendedName>
</protein>
<name>A0A560H156_9PROT</name>
<evidence type="ECO:0000313" key="4">
    <source>
        <dbReference type="Proteomes" id="UP000315751"/>
    </source>
</evidence>
<proteinExistence type="predicted"/>
<dbReference type="EMBL" id="VITR01000010">
    <property type="protein sequence ID" value="TWB39549.1"/>
    <property type="molecule type" value="Genomic_DNA"/>
</dbReference>
<dbReference type="GO" id="GO:0016779">
    <property type="term" value="F:nucleotidyltransferase activity"/>
    <property type="evidence" value="ECO:0007669"/>
    <property type="project" value="InterPro"/>
</dbReference>
<feature type="domain" description="Polymerase nucleotidyl transferase" evidence="2">
    <location>
        <begin position="122"/>
        <end position="163"/>
    </location>
</feature>
<keyword evidence="4" id="KW-1185">Reference proteome</keyword>
<evidence type="ECO:0000259" key="2">
    <source>
        <dbReference type="Pfam" id="PF01909"/>
    </source>
</evidence>
<dbReference type="SUPFAM" id="SSF81301">
    <property type="entry name" value="Nucleotidyltransferase"/>
    <property type="match status" value="1"/>
</dbReference>
<feature type="compositionally biased region" description="Low complexity" evidence="1">
    <location>
        <begin position="8"/>
        <end position="20"/>
    </location>
</feature>
<dbReference type="AlphaFoldDB" id="A0A560H156"/>
<accession>A0A560H156</accession>
<reference evidence="3 4" key="1">
    <citation type="submission" date="2019-06" db="EMBL/GenBank/DDBJ databases">
        <title>Genomic Encyclopedia of Type Strains, Phase IV (KMG-V): Genome sequencing to study the core and pangenomes of soil and plant-associated prokaryotes.</title>
        <authorList>
            <person name="Whitman W."/>
        </authorList>
    </citation>
    <scope>NUCLEOTIDE SEQUENCE [LARGE SCALE GENOMIC DNA]</scope>
    <source>
        <strain evidence="3 4">BR 11622</strain>
    </source>
</reference>
<dbReference type="InterPro" id="IPR043519">
    <property type="entry name" value="NT_sf"/>
</dbReference>
<dbReference type="InterPro" id="IPR002934">
    <property type="entry name" value="Polymerase_NTP_transf_dom"/>
</dbReference>